<evidence type="ECO:0000313" key="1">
    <source>
        <dbReference type="EMBL" id="QOZ73175.1"/>
    </source>
</evidence>
<dbReference type="RefSeq" id="WP_092221018.1">
    <property type="nucleotide sequence ID" value="NZ_CP030050.1"/>
</dbReference>
<protein>
    <submittedName>
        <fullName evidence="1">Uncharacterized protein</fullName>
    </submittedName>
</protein>
<dbReference type="EMBL" id="CP030050">
    <property type="protein sequence ID" value="QOZ73175.1"/>
    <property type="molecule type" value="Genomic_DNA"/>
</dbReference>
<sequence length="87" mass="9551">MERRDVEGHGLIVAGYVKVRDRCALTELLAHRREMLAQLQAVSGVTTEKAVIAIQEEVALIEAGLEELAPPRGSLPDDEWNTRGEGD</sequence>
<dbReference type="AlphaFoldDB" id="A0AAE7NZE3"/>
<proteinExistence type="predicted"/>
<reference evidence="1 2" key="1">
    <citation type="submission" date="2018-06" db="EMBL/GenBank/DDBJ databases">
        <title>Comparative genomics of Bradyrhizobium nodulating Arachidis hypogaea.</title>
        <authorList>
            <person name="Li Y."/>
        </authorList>
    </citation>
    <scope>NUCLEOTIDE SEQUENCE [LARGE SCALE GENOMIC DNA]</scope>
    <source>
        <strain evidence="1 2">CCBAU 051107</strain>
    </source>
</reference>
<accession>A0AAE7NZE3</accession>
<dbReference type="Proteomes" id="UP000594015">
    <property type="component" value="Chromosome"/>
</dbReference>
<name>A0AAE7NZE3_9BRAD</name>
<dbReference type="KEGG" id="barh:WN72_05755"/>
<gene>
    <name evidence="1" type="ORF">WN72_05755</name>
</gene>
<evidence type="ECO:0000313" key="2">
    <source>
        <dbReference type="Proteomes" id="UP000594015"/>
    </source>
</evidence>
<organism evidence="1 2">
    <name type="scientific">Bradyrhizobium arachidis</name>
    <dbReference type="NCBI Taxonomy" id="858423"/>
    <lineage>
        <taxon>Bacteria</taxon>
        <taxon>Pseudomonadati</taxon>
        <taxon>Pseudomonadota</taxon>
        <taxon>Alphaproteobacteria</taxon>
        <taxon>Hyphomicrobiales</taxon>
        <taxon>Nitrobacteraceae</taxon>
        <taxon>Bradyrhizobium</taxon>
    </lineage>
</organism>